<evidence type="ECO:0000256" key="4">
    <source>
        <dbReference type="ARBA" id="ARBA00023163"/>
    </source>
</evidence>
<protein>
    <recommendedName>
        <fullName evidence="6">PAS fold-3 domain-containing protein</fullName>
    </recommendedName>
</protein>
<evidence type="ECO:0000256" key="2">
    <source>
        <dbReference type="ARBA" id="ARBA00023015"/>
    </source>
</evidence>
<feature type="non-terminal residue" evidence="7">
    <location>
        <position position="1"/>
    </location>
</feature>
<comment type="subcellular location">
    <subcellularLocation>
        <location evidence="1">Nucleus</location>
    </subcellularLocation>
</comment>
<keyword evidence="5" id="KW-0539">Nucleus</keyword>
<name>A0A1B6EIK7_9HEMI</name>
<dbReference type="Gene3D" id="3.30.450.20">
    <property type="entry name" value="PAS domain"/>
    <property type="match status" value="1"/>
</dbReference>
<dbReference type="GO" id="GO:0000981">
    <property type="term" value="F:DNA-binding transcription factor activity, RNA polymerase II-specific"/>
    <property type="evidence" value="ECO:0007669"/>
    <property type="project" value="TreeGrafter"/>
</dbReference>
<evidence type="ECO:0000259" key="6">
    <source>
        <dbReference type="Pfam" id="PF08447"/>
    </source>
</evidence>
<evidence type="ECO:0000256" key="5">
    <source>
        <dbReference type="ARBA" id="ARBA00023242"/>
    </source>
</evidence>
<dbReference type="EMBL" id="GECZ01032028">
    <property type="protein sequence ID" value="JAS37741.1"/>
    <property type="molecule type" value="Transcribed_RNA"/>
</dbReference>
<proteinExistence type="predicted"/>
<dbReference type="GO" id="GO:0005634">
    <property type="term" value="C:nucleus"/>
    <property type="evidence" value="ECO:0007669"/>
    <property type="project" value="UniProtKB-SubCell"/>
</dbReference>
<organism evidence="7">
    <name type="scientific">Cuerna arida</name>
    <dbReference type="NCBI Taxonomy" id="1464854"/>
    <lineage>
        <taxon>Eukaryota</taxon>
        <taxon>Metazoa</taxon>
        <taxon>Ecdysozoa</taxon>
        <taxon>Arthropoda</taxon>
        <taxon>Hexapoda</taxon>
        <taxon>Insecta</taxon>
        <taxon>Pterygota</taxon>
        <taxon>Neoptera</taxon>
        <taxon>Paraneoptera</taxon>
        <taxon>Hemiptera</taxon>
        <taxon>Auchenorrhyncha</taxon>
        <taxon>Membracoidea</taxon>
        <taxon>Cicadellidae</taxon>
        <taxon>Cicadellinae</taxon>
        <taxon>Proconiini</taxon>
        <taxon>Cuerna</taxon>
    </lineage>
</organism>
<gene>
    <name evidence="7" type="ORF">g.46502</name>
</gene>
<dbReference type="InterPro" id="IPR000014">
    <property type="entry name" value="PAS"/>
</dbReference>
<evidence type="ECO:0000256" key="1">
    <source>
        <dbReference type="ARBA" id="ARBA00004123"/>
    </source>
</evidence>
<dbReference type="InterPro" id="IPR013655">
    <property type="entry name" value="PAS_fold_3"/>
</dbReference>
<evidence type="ECO:0000256" key="3">
    <source>
        <dbReference type="ARBA" id="ARBA00023125"/>
    </source>
</evidence>
<dbReference type="GO" id="GO:0000977">
    <property type="term" value="F:RNA polymerase II transcription regulatory region sequence-specific DNA binding"/>
    <property type="evidence" value="ECO:0007669"/>
    <property type="project" value="TreeGrafter"/>
</dbReference>
<dbReference type="SUPFAM" id="SSF55785">
    <property type="entry name" value="PYP-like sensor domain (PAS domain)"/>
    <property type="match status" value="1"/>
</dbReference>
<dbReference type="Pfam" id="PF08447">
    <property type="entry name" value="PAS_3"/>
    <property type="match status" value="1"/>
</dbReference>
<dbReference type="GO" id="GO:0071456">
    <property type="term" value="P:cellular response to hypoxia"/>
    <property type="evidence" value="ECO:0007669"/>
    <property type="project" value="TreeGrafter"/>
</dbReference>
<keyword evidence="4" id="KW-0804">Transcription</keyword>
<keyword evidence="3" id="KW-0238">DNA-binding</keyword>
<accession>A0A1B6EIK7</accession>
<dbReference type="GO" id="GO:0010557">
    <property type="term" value="P:positive regulation of macromolecule biosynthetic process"/>
    <property type="evidence" value="ECO:0007669"/>
    <property type="project" value="UniProtKB-ARBA"/>
</dbReference>
<dbReference type="CDD" id="cd00130">
    <property type="entry name" value="PAS"/>
    <property type="match status" value="1"/>
</dbReference>
<dbReference type="AlphaFoldDB" id="A0A1B6EIK7"/>
<reference evidence="7" key="1">
    <citation type="submission" date="2015-11" db="EMBL/GenBank/DDBJ databases">
        <title>De novo transcriptome assembly of four potential Pierce s Disease insect vectors from Arizona vineyards.</title>
        <authorList>
            <person name="Tassone E.E."/>
        </authorList>
    </citation>
    <scope>NUCLEOTIDE SEQUENCE</scope>
</reference>
<feature type="domain" description="PAS fold-3" evidence="6">
    <location>
        <begin position="40"/>
        <end position="124"/>
    </location>
</feature>
<keyword evidence="2" id="KW-0805">Transcription regulation</keyword>
<dbReference type="PANTHER" id="PTHR23043:SF17">
    <property type="entry name" value="PROTEIN SIMILAR"/>
    <property type="match status" value="1"/>
</dbReference>
<evidence type="ECO:0000313" key="7">
    <source>
        <dbReference type="EMBL" id="JAS37741.1"/>
    </source>
</evidence>
<sequence length="503" mass="55294">EDIIFSKSFFNLVTRKPKQLDENCNLNIFLTKHSLDMKVLYADDKFEQIGYSLDDLASKSFFDYVHTADLSSIQSSFQTLYVKGQCETGGYRFLSREGGFVWMVTQATIIYDKSDRPQHVVCIHYPLSGVESEHDIYSDEQFGAVVKREEKRLKIRTKKPSSASQTISTKLPKADFETATWKIFGPRTPEMNQGFLTFSDEEPGITLLKEDLDDLTHLAPTAGDVCVPLETVSFISPEIINEILMNDFVDPAATRESSGKSAAVSYQNLIDDLKMSDILTPPLSKSSVNDSPNNSLLDEDSLCNFVQESLEPCGSNELWQLTATGDGKSDGKMSMLMSNDLMWGALDDSLSDKKCPVGADIEKLLVTGCLDNSLVNPNKVLGNVNNNNDEKRVLANKRNRTGTGLENVNGNNNKRSKMSDNAILTAFGNNNGNKMTSGAETLVCDSGGSSKFGAELSLGSANARASQNGSESVLMNLLISGCDFKAGYCVRPAKKEQKCKFFS</sequence>
<dbReference type="SMART" id="SM00086">
    <property type="entry name" value="PAC"/>
    <property type="match status" value="1"/>
</dbReference>
<dbReference type="InterPro" id="IPR001610">
    <property type="entry name" value="PAC"/>
</dbReference>
<dbReference type="PANTHER" id="PTHR23043">
    <property type="entry name" value="HYPOXIA-INDUCIBLE FACTOR 1 ALPHA"/>
    <property type="match status" value="1"/>
</dbReference>
<dbReference type="InterPro" id="IPR035965">
    <property type="entry name" value="PAS-like_dom_sf"/>
</dbReference>